<feature type="compositionally biased region" description="Basic residues" evidence="1">
    <location>
        <begin position="409"/>
        <end position="419"/>
    </location>
</feature>
<keyword evidence="4" id="KW-1185">Reference proteome</keyword>
<feature type="domain" description="F-box" evidence="2">
    <location>
        <begin position="9"/>
        <end position="50"/>
    </location>
</feature>
<evidence type="ECO:0000313" key="3">
    <source>
        <dbReference type="EMBL" id="GKV44147.1"/>
    </source>
</evidence>
<gene>
    <name evidence="3" type="ORF">SLEP1_g51359</name>
</gene>
<dbReference type="InterPro" id="IPR005174">
    <property type="entry name" value="KIB1-4_b-propeller"/>
</dbReference>
<feature type="compositionally biased region" description="Polar residues" evidence="1">
    <location>
        <begin position="393"/>
        <end position="402"/>
    </location>
</feature>
<evidence type="ECO:0000259" key="2">
    <source>
        <dbReference type="SMART" id="SM00256"/>
    </source>
</evidence>
<dbReference type="InterPro" id="IPR051304">
    <property type="entry name" value="SCF_F-box_domain"/>
</dbReference>
<sequence>MNQEKWADLPKDILSLIAAKFQTHIDILRVRSVCSSWRSSIPPFCPSPHSPVNLPSRWIRSPKHNTQIRKGTHNGEYILSYSTIYRLDPPASNCNNRKNNGSWLLRIEASSTGRSRLQNPLLKGSVRAKAYGFPKVLNFLDFRVSELCKVYHVSPNPGFHYLSKVIDVHRVALSSRPKSSSDDFLLLAIYGQGHLCSILLGDDEWTIFKDYSHIIFHDVINFCGKFYAVDKLCRLLVFEELSLQLIEIFGPAMGGDEIGGDFRLVKSSDDLDLFLVYRKLLPQNTTDLRFFKLNQELHDLEEVNSVGNQVLFLGDHFSFSVSTLECTGLEPDCLYFAHHSGQFCSNIEGDGVRGNLSKIGVYKLGEEMVGSLASHPRYSKIFWPPPAWLQPGPSRSPSTSGVVSDEMGKKKKIKVNPQL</sequence>
<dbReference type="Pfam" id="PF03478">
    <property type="entry name" value="Beta-prop_KIB1-4"/>
    <property type="match status" value="1"/>
</dbReference>
<reference evidence="3 4" key="1">
    <citation type="journal article" date="2021" name="Commun. Biol.">
        <title>The genome of Shorea leprosula (Dipterocarpaceae) highlights the ecological relevance of drought in aseasonal tropical rainforests.</title>
        <authorList>
            <person name="Ng K.K.S."/>
            <person name="Kobayashi M.J."/>
            <person name="Fawcett J.A."/>
            <person name="Hatakeyama M."/>
            <person name="Paape T."/>
            <person name="Ng C.H."/>
            <person name="Ang C.C."/>
            <person name="Tnah L.H."/>
            <person name="Lee C.T."/>
            <person name="Nishiyama T."/>
            <person name="Sese J."/>
            <person name="O'Brien M.J."/>
            <person name="Copetti D."/>
            <person name="Mohd Noor M.I."/>
            <person name="Ong R.C."/>
            <person name="Putra M."/>
            <person name="Sireger I.Z."/>
            <person name="Indrioko S."/>
            <person name="Kosugi Y."/>
            <person name="Izuno A."/>
            <person name="Isagi Y."/>
            <person name="Lee S.L."/>
            <person name="Shimizu K.K."/>
        </authorList>
    </citation>
    <scope>NUCLEOTIDE SEQUENCE [LARGE SCALE GENOMIC DNA]</scope>
    <source>
        <strain evidence="3">214</strain>
    </source>
</reference>
<dbReference type="InterPro" id="IPR001810">
    <property type="entry name" value="F-box_dom"/>
</dbReference>
<proteinExistence type="predicted"/>
<comment type="caution">
    <text evidence="3">The sequence shown here is derived from an EMBL/GenBank/DDBJ whole genome shotgun (WGS) entry which is preliminary data.</text>
</comment>
<name>A0AAV5M3V6_9ROSI</name>
<evidence type="ECO:0000256" key="1">
    <source>
        <dbReference type="SAM" id="MobiDB-lite"/>
    </source>
</evidence>
<dbReference type="EMBL" id="BPVZ01000177">
    <property type="protein sequence ID" value="GKV44147.1"/>
    <property type="molecule type" value="Genomic_DNA"/>
</dbReference>
<dbReference type="Proteomes" id="UP001054252">
    <property type="component" value="Unassembled WGS sequence"/>
</dbReference>
<dbReference type="SMART" id="SM00256">
    <property type="entry name" value="FBOX"/>
    <property type="match status" value="1"/>
</dbReference>
<organism evidence="3 4">
    <name type="scientific">Rubroshorea leprosula</name>
    <dbReference type="NCBI Taxonomy" id="152421"/>
    <lineage>
        <taxon>Eukaryota</taxon>
        <taxon>Viridiplantae</taxon>
        <taxon>Streptophyta</taxon>
        <taxon>Embryophyta</taxon>
        <taxon>Tracheophyta</taxon>
        <taxon>Spermatophyta</taxon>
        <taxon>Magnoliopsida</taxon>
        <taxon>eudicotyledons</taxon>
        <taxon>Gunneridae</taxon>
        <taxon>Pentapetalae</taxon>
        <taxon>rosids</taxon>
        <taxon>malvids</taxon>
        <taxon>Malvales</taxon>
        <taxon>Dipterocarpaceae</taxon>
        <taxon>Rubroshorea</taxon>
    </lineage>
</organism>
<protein>
    <recommendedName>
        <fullName evidence="2">F-box domain-containing protein</fullName>
    </recommendedName>
</protein>
<dbReference type="AlphaFoldDB" id="A0AAV5M3V6"/>
<accession>A0AAV5M3V6</accession>
<feature type="region of interest" description="Disordered" evidence="1">
    <location>
        <begin position="391"/>
        <end position="419"/>
    </location>
</feature>
<evidence type="ECO:0000313" key="4">
    <source>
        <dbReference type="Proteomes" id="UP001054252"/>
    </source>
</evidence>
<dbReference type="Gene3D" id="1.20.1280.50">
    <property type="match status" value="1"/>
</dbReference>
<dbReference type="PANTHER" id="PTHR47123">
    <property type="entry name" value="F-BOX PROTEIN SKIP23"/>
    <property type="match status" value="1"/>
</dbReference>
<dbReference type="PANTHER" id="PTHR47123:SF6">
    <property type="entry name" value="F-BOX PROTEIN SKIP23-LIKE ISOFORM X1"/>
    <property type="match status" value="1"/>
</dbReference>